<protein>
    <submittedName>
        <fullName evidence="7">Iron-containing alcohol dehydrogenase</fullName>
    </submittedName>
</protein>
<dbReference type="InterPro" id="IPR056798">
    <property type="entry name" value="ADH_Fe_C"/>
</dbReference>
<evidence type="ECO:0000259" key="5">
    <source>
        <dbReference type="Pfam" id="PF00465"/>
    </source>
</evidence>
<keyword evidence="4" id="KW-0520">NAD</keyword>
<dbReference type="Pfam" id="PF25137">
    <property type="entry name" value="ADH_Fe_C"/>
    <property type="match status" value="1"/>
</dbReference>
<comment type="cofactor">
    <cofactor evidence="1">
        <name>Fe cation</name>
        <dbReference type="ChEBI" id="CHEBI:24875"/>
    </cofactor>
</comment>
<dbReference type="InterPro" id="IPR018211">
    <property type="entry name" value="ADH_Fe_CS"/>
</dbReference>
<accession>A0ABY2KHQ0</accession>
<dbReference type="Gene3D" id="1.20.1090.10">
    <property type="entry name" value="Dehydroquinate synthase-like - alpha domain"/>
    <property type="match status" value="1"/>
</dbReference>
<dbReference type="Proteomes" id="UP000297741">
    <property type="component" value="Unassembled WGS sequence"/>
</dbReference>
<dbReference type="SUPFAM" id="SSF56796">
    <property type="entry name" value="Dehydroquinate synthase-like"/>
    <property type="match status" value="1"/>
</dbReference>
<dbReference type="PANTHER" id="PTHR11496">
    <property type="entry name" value="ALCOHOL DEHYDROGENASE"/>
    <property type="match status" value="1"/>
</dbReference>
<evidence type="ECO:0000256" key="2">
    <source>
        <dbReference type="ARBA" id="ARBA00007358"/>
    </source>
</evidence>
<gene>
    <name evidence="7" type="ORF">EEB11_19015</name>
</gene>
<reference evidence="7 8" key="1">
    <citation type="submission" date="2018-11" db="EMBL/GenBank/DDBJ databases">
        <title>Tabrizicola sp. isolated from sediment of alpine lake.</title>
        <authorList>
            <person name="Liu Z."/>
        </authorList>
    </citation>
    <scope>NUCLEOTIDE SEQUENCE [LARGE SCALE GENOMIC DNA]</scope>
    <source>
        <strain evidence="7 8">DRYC-M-16</strain>
    </source>
</reference>
<feature type="domain" description="Alcohol dehydrogenase iron-type/glycerol dehydrogenase GldA" evidence="5">
    <location>
        <begin position="8"/>
        <end position="172"/>
    </location>
</feature>
<dbReference type="PANTHER" id="PTHR11496:SF102">
    <property type="entry name" value="ALCOHOL DEHYDROGENASE 4"/>
    <property type="match status" value="1"/>
</dbReference>
<feature type="domain" description="Fe-containing alcohol dehydrogenase-like C-terminal" evidence="6">
    <location>
        <begin position="183"/>
        <end position="374"/>
    </location>
</feature>
<dbReference type="RefSeq" id="WP_135434093.1">
    <property type="nucleotide sequence ID" value="NZ_RPEM01000032.1"/>
</dbReference>
<sequence>MTFSILQPAQILFGRGQAARAAGLARNFGPRGLLVHGASPVRAAPMLAMLGPETLALACASEPTLAMLETATQAARAHRPDWVLAIGGGAALDLGKALAAMIPAPGSILDHLEVVGKGLPLTAAPLPFIAIPTTSGTGAEVTKNAVIGLPEHGRKVSLRDDRMIARIAIIDPALTDDCPWPVTLASGMDAVTQLIEPYVSNRATPYTDAIAFPAIEPALRALIRMQQGENVAARDTLAWASLCGGLALGNAGLGLVHGFAGVIGGRTGAAHGAICGALLGPVLAANRARAEGQSRQKLQRVCAILEEVFGCTDEQGPETLSNWAHGAGLSRLSALGVTKSHHASVATAAQSASSSKCNPVEISHQDLCSILEQAG</sequence>
<dbReference type="InterPro" id="IPR001670">
    <property type="entry name" value="ADH_Fe/GldA"/>
</dbReference>
<comment type="caution">
    <text evidence="7">The sequence shown here is derived from an EMBL/GenBank/DDBJ whole genome shotgun (WGS) entry which is preliminary data.</text>
</comment>
<evidence type="ECO:0000259" key="6">
    <source>
        <dbReference type="Pfam" id="PF25137"/>
    </source>
</evidence>
<dbReference type="Gene3D" id="3.40.50.1970">
    <property type="match status" value="1"/>
</dbReference>
<dbReference type="EMBL" id="RPEM01000032">
    <property type="protein sequence ID" value="TGD41331.1"/>
    <property type="molecule type" value="Genomic_DNA"/>
</dbReference>
<keyword evidence="3" id="KW-0560">Oxidoreductase</keyword>
<proteinExistence type="inferred from homology"/>
<dbReference type="PROSITE" id="PS00913">
    <property type="entry name" value="ADH_IRON_1"/>
    <property type="match status" value="1"/>
</dbReference>
<dbReference type="CDD" id="cd08183">
    <property type="entry name" value="Fe-ADH-like"/>
    <property type="match status" value="1"/>
</dbReference>
<evidence type="ECO:0000256" key="1">
    <source>
        <dbReference type="ARBA" id="ARBA00001962"/>
    </source>
</evidence>
<evidence type="ECO:0000256" key="3">
    <source>
        <dbReference type="ARBA" id="ARBA00023002"/>
    </source>
</evidence>
<dbReference type="Pfam" id="PF00465">
    <property type="entry name" value="Fe-ADH"/>
    <property type="match status" value="1"/>
</dbReference>
<comment type="similarity">
    <text evidence="2">Belongs to the iron-containing alcohol dehydrogenase family.</text>
</comment>
<keyword evidence="8" id="KW-1185">Reference proteome</keyword>
<evidence type="ECO:0000256" key="4">
    <source>
        <dbReference type="ARBA" id="ARBA00023027"/>
    </source>
</evidence>
<name>A0ABY2KHQ0_9RHOB</name>
<evidence type="ECO:0000313" key="8">
    <source>
        <dbReference type="Proteomes" id="UP000297741"/>
    </source>
</evidence>
<dbReference type="InterPro" id="IPR039697">
    <property type="entry name" value="Alcohol_dehydrogenase_Fe"/>
</dbReference>
<evidence type="ECO:0000313" key="7">
    <source>
        <dbReference type="EMBL" id="TGD41331.1"/>
    </source>
</evidence>
<organism evidence="7 8">
    <name type="scientific">Pseudotabrizicola sediminis</name>
    <dbReference type="NCBI Taxonomy" id="2486418"/>
    <lineage>
        <taxon>Bacteria</taxon>
        <taxon>Pseudomonadati</taxon>
        <taxon>Pseudomonadota</taxon>
        <taxon>Alphaproteobacteria</taxon>
        <taxon>Rhodobacterales</taxon>
        <taxon>Paracoccaceae</taxon>
        <taxon>Pseudotabrizicola</taxon>
    </lineage>
</organism>